<comment type="caution">
    <text evidence="1">The sequence shown here is derived from an EMBL/GenBank/DDBJ whole genome shotgun (WGS) entry which is preliminary data.</text>
</comment>
<organism evidence="1 2">
    <name type="scientific">Phlebia brevispora</name>
    <dbReference type="NCBI Taxonomy" id="194682"/>
    <lineage>
        <taxon>Eukaryota</taxon>
        <taxon>Fungi</taxon>
        <taxon>Dikarya</taxon>
        <taxon>Basidiomycota</taxon>
        <taxon>Agaricomycotina</taxon>
        <taxon>Agaricomycetes</taxon>
        <taxon>Polyporales</taxon>
        <taxon>Meruliaceae</taxon>
        <taxon>Phlebia</taxon>
    </lineage>
</organism>
<keyword evidence="2" id="KW-1185">Reference proteome</keyword>
<reference evidence="1" key="1">
    <citation type="submission" date="2022-07" db="EMBL/GenBank/DDBJ databases">
        <title>Genome Sequence of Phlebia brevispora.</title>
        <authorList>
            <person name="Buettner E."/>
        </authorList>
    </citation>
    <scope>NUCLEOTIDE SEQUENCE</scope>
    <source>
        <strain evidence="1">MPL23</strain>
    </source>
</reference>
<evidence type="ECO:0000313" key="2">
    <source>
        <dbReference type="Proteomes" id="UP001148662"/>
    </source>
</evidence>
<gene>
    <name evidence="1" type="ORF">NM688_g9420</name>
</gene>
<protein>
    <submittedName>
        <fullName evidence="1">Uncharacterized protein</fullName>
    </submittedName>
</protein>
<sequence length="452" mass="49852">MDRSLSSVLGRPCAIQDHDIDADLPIECDDEYWINDDPSLAFKQPEGKPSTVTFFNCALRLMQINVFALRTVYSINKSKALLGFVGPQWEQFIVAELDSTMNRWIDSVPDHLRWDPHMENLVFLSQSAHLYASYYALQITVHRPYIPSPRKPSGVSFPSLAICTNAARSCIHVLDVHAKRTGFTSYMNQMALFSSGIVLLLNIWGAKRSGSVADPVKEMKEVHKAMNMLKTLEPRWYTAGQVWDILYNLANVGDLPLPKRVSRSSQKRTRDSESPRMCSPSSGGTVLPEETRHIAGTRRVQQYKNAHSNGGSGSGPGFMAGDTPLQLPLHSDELGRLPLHPFFDTSMYANAIAGSKPSMAVPPVQAGQTWFGDSFGTIPGPAPQSSLFGQPQIVRAPTQARQSADQLDAATFEAMFSMISPASYRQTVVPSSSMSPDTGRACRTTALDVEWL</sequence>
<dbReference type="Proteomes" id="UP001148662">
    <property type="component" value="Unassembled WGS sequence"/>
</dbReference>
<name>A0ACC1RIJ3_9APHY</name>
<proteinExistence type="predicted"/>
<evidence type="ECO:0000313" key="1">
    <source>
        <dbReference type="EMBL" id="KAJ3518564.1"/>
    </source>
</evidence>
<dbReference type="EMBL" id="JANHOG010002946">
    <property type="protein sequence ID" value="KAJ3518564.1"/>
    <property type="molecule type" value="Genomic_DNA"/>
</dbReference>
<accession>A0ACC1RIJ3</accession>